<dbReference type="Gene3D" id="3.40.50.620">
    <property type="entry name" value="HUPs"/>
    <property type="match status" value="1"/>
</dbReference>
<dbReference type="EMBL" id="JBHSKF010000021">
    <property type="protein sequence ID" value="MFC5291083.1"/>
    <property type="molecule type" value="Genomic_DNA"/>
</dbReference>
<dbReference type="PANTHER" id="PTHR30336:SF4">
    <property type="entry name" value="ENVELOPE BIOGENESIS FACTOR ELYC"/>
    <property type="match status" value="1"/>
</dbReference>
<comment type="caution">
    <text evidence="3">The sequence shown here is derived from an EMBL/GenBank/DDBJ whole genome shotgun (WGS) entry which is preliminary data.</text>
</comment>
<keyword evidence="1" id="KW-0812">Transmembrane</keyword>
<dbReference type="RefSeq" id="WP_378250997.1">
    <property type="nucleotide sequence ID" value="NZ_JBHSKF010000021.1"/>
</dbReference>
<dbReference type="Pfam" id="PF02698">
    <property type="entry name" value="DUF218"/>
    <property type="match status" value="1"/>
</dbReference>
<evidence type="ECO:0000259" key="2">
    <source>
        <dbReference type="Pfam" id="PF02698"/>
    </source>
</evidence>
<evidence type="ECO:0000256" key="1">
    <source>
        <dbReference type="SAM" id="Phobius"/>
    </source>
</evidence>
<organism evidence="3 4">
    <name type="scientific">Actinokineospora guangxiensis</name>
    <dbReference type="NCBI Taxonomy" id="1490288"/>
    <lineage>
        <taxon>Bacteria</taxon>
        <taxon>Bacillati</taxon>
        <taxon>Actinomycetota</taxon>
        <taxon>Actinomycetes</taxon>
        <taxon>Pseudonocardiales</taxon>
        <taxon>Pseudonocardiaceae</taxon>
        <taxon>Actinokineospora</taxon>
    </lineage>
</organism>
<keyword evidence="4" id="KW-1185">Reference proteome</keyword>
<feature type="transmembrane region" description="Helical" evidence="1">
    <location>
        <begin position="91"/>
        <end position="111"/>
    </location>
</feature>
<keyword evidence="1" id="KW-0472">Membrane</keyword>
<dbReference type="Proteomes" id="UP001596157">
    <property type="component" value="Unassembled WGS sequence"/>
</dbReference>
<protein>
    <submittedName>
        <fullName evidence="3">YdcF family protein</fullName>
    </submittedName>
</protein>
<gene>
    <name evidence="3" type="ORF">ACFPM7_28875</name>
</gene>
<feature type="transmembrane region" description="Helical" evidence="1">
    <location>
        <begin position="310"/>
        <end position="328"/>
    </location>
</feature>
<evidence type="ECO:0000313" key="4">
    <source>
        <dbReference type="Proteomes" id="UP001596157"/>
    </source>
</evidence>
<evidence type="ECO:0000313" key="3">
    <source>
        <dbReference type="EMBL" id="MFC5291083.1"/>
    </source>
</evidence>
<dbReference type="InterPro" id="IPR051599">
    <property type="entry name" value="Cell_Envelope_Assoc"/>
</dbReference>
<accession>A0ABW0EUP7</accession>
<sequence>MLYGVLAVIPAVLFVFGFKRDPRSVRNAVWLGLLLVLLGLWAIATASGPIADVIGFAVLAVVLGVGLVLPLVLIGNGVVMVRREGRRLANLLSLLAGVAIIAVDAVFLLALRGGLDWVVAVAGAVVILSAYAGFILVSLLVYAFVYGRLGRVGGYEAVIVCGAGLVKGAVSPLLAGRLDRAAAVFRGEGESPLLVVSGGQGPDEPRSEAEAMREYLVEAGVPDAAIAVEDKARTTEENLRLGTEVAREQGRAGRAMAVTSNYHALRTAVLARDLGLPIDVVGSRTALYFLPSAFLREVVAIIVRRWRAHAIACAALLAAYGLLLYWAAS</sequence>
<keyword evidence="1" id="KW-1133">Transmembrane helix</keyword>
<feature type="transmembrane region" description="Helical" evidence="1">
    <location>
        <begin position="28"/>
        <end position="47"/>
    </location>
</feature>
<name>A0ABW0EUP7_9PSEU</name>
<dbReference type="InterPro" id="IPR003848">
    <property type="entry name" value="DUF218"/>
</dbReference>
<feature type="domain" description="DUF218" evidence="2">
    <location>
        <begin position="156"/>
        <end position="299"/>
    </location>
</feature>
<dbReference type="PANTHER" id="PTHR30336">
    <property type="entry name" value="INNER MEMBRANE PROTEIN, PROBABLE PERMEASE"/>
    <property type="match status" value="1"/>
</dbReference>
<feature type="transmembrane region" description="Helical" evidence="1">
    <location>
        <begin position="117"/>
        <end position="145"/>
    </location>
</feature>
<dbReference type="CDD" id="cd06259">
    <property type="entry name" value="YdcF-like"/>
    <property type="match status" value="1"/>
</dbReference>
<feature type="transmembrane region" description="Helical" evidence="1">
    <location>
        <begin position="53"/>
        <end position="79"/>
    </location>
</feature>
<dbReference type="InterPro" id="IPR014729">
    <property type="entry name" value="Rossmann-like_a/b/a_fold"/>
</dbReference>
<reference evidence="4" key="1">
    <citation type="journal article" date="2019" name="Int. J. Syst. Evol. Microbiol.">
        <title>The Global Catalogue of Microorganisms (GCM) 10K type strain sequencing project: providing services to taxonomists for standard genome sequencing and annotation.</title>
        <authorList>
            <consortium name="The Broad Institute Genomics Platform"/>
            <consortium name="The Broad Institute Genome Sequencing Center for Infectious Disease"/>
            <person name="Wu L."/>
            <person name="Ma J."/>
        </authorList>
    </citation>
    <scope>NUCLEOTIDE SEQUENCE [LARGE SCALE GENOMIC DNA]</scope>
    <source>
        <strain evidence="4">CCUG 59778</strain>
    </source>
</reference>
<proteinExistence type="predicted"/>